<evidence type="ECO:0000313" key="2">
    <source>
        <dbReference type="EMBL" id="TJZ52755.1"/>
    </source>
</evidence>
<keyword evidence="3" id="KW-1185">Reference proteome</keyword>
<dbReference type="RefSeq" id="WP_136740765.1">
    <property type="nucleotide sequence ID" value="NZ_SUMB01000005.1"/>
</dbReference>
<dbReference type="InterPro" id="IPR043917">
    <property type="entry name" value="DUF5753"/>
</dbReference>
<gene>
    <name evidence="2" type="ORF">FCH28_16325</name>
</gene>
<dbReference type="EMBL" id="SUMB01000005">
    <property type="protein sequence ID" value="TJZ52755.1"/>
    <property type="molecule type" value="Genomic_DNA"/>
</dbReference>
<comment type="caution">
    <text evidence="2">The sequence shown here is derived from an EMBL/GenBank/DDBJ whole genome shotgun (WGS) entry which is preliminary data.</text>
</comment>
<dbReference type="Pfam" id="PF13560">
    <property type="entry name" value="HTH_31"/>
    <property type="match status" value="1"/>
</dbReference>
<dbReference type="CDD" id="cd00093">
    <property type="entry name" value="HTH_XRE"/>
    <property type="match status" value="1"/>
</dbReference>
<name>A0A4U0NF73_9ACTN</name>
<accession>A0A4U0NF73</accession>
<evidence type="ECO:0000259" key="1">
    <source>
        <dbReference type="PROSITE" id="PS50943"/>
    </source>
</evidence>
<dbReference type="InterPro" id="IPR010982">
    <property type="entry name" value="Lambda_DNA-bd_dom_sf"/>
</dbReference>
<dbReference type="SMART" id="SM00530">
    <property type="entry name" value="HTH_XRE"/>
    <property type="match status" value="1"/>
</dbReference>
<dbReference type="Pfam" id="PF19054">
    <property type="entry name" value="DUF5753"/>
    <property type="match status" value="1"/>
</dbReference>
<proteinExistence type="predicted"/>
<organism evidence="2 3">
    <name type="scientific">Streptomyces piniterrae</name>
    <dbReference type="NCBI Taxonomy" id="2571125"/>
    <lineage>
        <taxon>Bacteria</taxon>
        <taxon>Bacillati</taxon>
        <taxon>Actinomycetota</taxon>
        <taxon>Actinomycetes</taxon>
        <taxon>Kitasatosporales</taxon>
        <taxon>Streptomycetaceae</taxon>
        <taxon>Streptomyces</taxon>
    </lineage>
</organism>
<evidence type="ECO:0000313" key="3">
    <source>
        <dbReference type="Proteomes" id="UP000308697"/>
    </source>
</evidence>
<dbReference type="AlphaFoldDB" id="A0A4U0NF73"/>
<dbReference type="Gene3D" id="1.10.260.40">
    <property type="entry name" value="lambda repressor-like DNA-binding domains"/>
    <property type="match status" value="1"/>
</dbReference>
<reference evidence="2 3" key="1">
    <citation type="submission" date="2019-04" db="EMBL/GenBank/DDBJ databases">
        <title>Streptomyces piniterrae sp. nov., a heliquinomycin-producing actinomycete isolated from rhizosphere soil of Pinus yunnanensis.</title>
        <authorList>
            <person name="Zhuang X."/>
            <person name="Zhao J."/>
        </authorList>
    </citation>
    <scope>NUCLEOTIDE SEQUENCE [LARGE SCALE GENOMIC DNA]</scope>
    <source>
        <strain evidence="3">jys28</strain>
    </source>
</reference>
<dbReference type="InterPro" id="IPR001387">
    <property type="entry name" value="Cro/C1-type_HTH"/>
</dbReference>
<protein>
    <submittedName>
        <fullName evidence="2">Helix-turn-helix domain-containing protein</fullName>
    </submittedName>
</protein>
<dbReference type="Proteomes" id="UP000308697">
    <property type="component" value="Unassembled WGS sequence"/>
</dbReference>
<dbReference type="PROSITE" id="PS50943">
    <property type="entry name" value="HTH_CROC1"/>
    <property type="match status" value="1"/>
</dbReference>
<sequence length="296" mass="32703">MGLRANPTQRQRRLGVELRRLREAAGMSATEAATFADLSSPHLGHIEAARTATPEAKLRALAAAYGCQQEPLVEALVAMSNATGKGWWSTYKKALDSRVLDLAELEATASVHRTFDWLYVPGLLQTEEYMRALFNSGHPVADSRTLDTYAEFRLSRQQVLDVDKPPTLHAVIHEAAFHMCFVDTAIMRRQLTHLIEMAKLPHVHIQILPFKATTYPDAMGAPFVLLESAVPELSTVYIEHPVSALFLDDPPQLAQYNAAFESLSSSALAPLAACPERVTYAKTESLGLVQHLLYVL</sequence>
<feature type="domain" description="HTH cro/C1-type" evidence="1">
    <location>
        <begin position="18"/>
        <end position="72"/>
    </location>
</feature>
<dbReference type="GO" id="GO:0003677">
    <property type="term" value="F:DNA binding"/>
    <property type="evidence" value="ECO:0007669"/>
    <property type="project" value="InterPro"/>
</dbReference>
<dbReference type="OrthoDB" id="3462393at2"/>
<dbReference type="SUPFAM" id="SSF47413">
    <property type="entry name" value="lambda repressor-like DNA-binding domains"/>
    <property type="match status" value="1"/>
</dbReference>